<dbReference type="EMBL" id="CP104965">
    <property type="protein sequence ID" value="UXN69303.1"/>
    <property type="molecule type" value="Genomic_DNA"/>
</dbReference>
<dbReference type="Pfam" id="PF00583">
    <property type="entry name" value="Acetyltransf_1"/>
    <property type="match status" value="1"/>
</dbReference>
<dbReference type="SUPFAM" id="SSF55729">
    <property type="entry name" value="Acyl-CoA N-acyltransferases (Nat)"/>
    <property type="match status" value="1"/>
</dbReference>
<gene>
    <name evidence="2" type="ORF">N8A98_19035</name>
</gene>
<proteinExistence type="predicted"/>
<name>A0ABY6CAN9_9HYPH</name>
<dbReference type="InterPro" id="IPR000182">
    <property type="entry name" value="GNAT_dom"/>
</dbReference>
<dbReference type="CDD" id="cd04301">
    <property type="entry name" value="NAT_SF"/>
    <property type="match status" value="1"/>
</dbReference>
<accession>A0ABY6CAN9</accession>
<keyword evidence="3" id="KW-1185">Reference proteome</keyword>
<organism evidence="2 3">
    <name type="scientific">Devosia neptuniae</name>
    <dbReference type="NCBI Taxonomy" id="191302"/>
    <lineage>
        <taxon>Bacteria</taxon>
        <taxon>Pseudomonadati</taxon>
        <taxon>Pseudomonadota</taxon>
        <taxon>Alphaproteobacteria</taxon>
        <taxon>Hyphomicrobiales</taxon>
        <taxon>Devosiaceae</taxon>
        <taxon>Devosia</taxon>
    </lineage>
</organism>
<dbReference type="Gene3D" id="3.40.630.30">
    <property type="match status" value="1"/>
</dbReference>
<feature type="domain" description="N-acetyltransferase" evidence="1">
    <location>
        <begin position="15"/>
        <end position="164"/>
    </location>
</feature>
<evidence type="ECO:0000259" key="1">
    <source>
        <dbReference type="PROSITE" id="PS51186"/>
    </source>
</evidence>
<reference evidence="2 3" key="1">
    <citation type="submission" date="2022-09" db="EMBL/GenBank/DDBJ databases">
        <title>Interaction between co-microsymbionts with complementary sets of symbiotic genes in legume-rhizobium systems.</title>
        <authorList>
            <person name="Safronova V."/>
            <person name="Sazanova A."/>
            <person name="Afonin A."/>
            <person name="Chirak E."/>
        </authorList>
    </citation>
    <scope>NUCLEOTIDE SEQUENCE [LARGE SCALE GENOMIC DNA]</scope>
    <source>
        <strain evidence="2 3">A18/4-1</strain>
    </source>
</reference>
<dbReference type="Proteomes" id="UP001061862">
    <property type="component" value="Chromosome"/>
</dbReference>
<protein>
    <submittedName>
        <fullName evidence="2">GNAT family N-acetyltransferase</fullName>
    </submittedName>
</protein>
<dbReference type="InterPro" id="IPR016181">
    <property type="entry name" value="Acyl_CoA_acyltransferase"/>
</dbReference>
<sequence>MAGNSVAIQDLNDAPEFKPIVTDRIWQAFWRPYGAALTDVETALADVLAGGPFPFSLVATDGEGFTGTVTAIESDLDARPLLSPWIAALWVEPEKRGQGIAEALVNAATTRLFAQDHSPLYLCAKPPMRGFYQRLKWGLIEQDVGPDGLDVFTLHAVPRLHWATDP</sequence>
<evidence type="ECO:0000313" key="2">
    <source>
        <dbReference type="EMBL" id="UXN69303.1"/>
    </source>
</evidence>
<dbReference type="PROSITE" id="PS51186">
    <property type="entry name" value="GNAT"/>
    <property type="match status" value="1"/>
</dbReference>
<evidence type="ECO:0000313" key="3">
    <source>
        <dbReference type="Proteomes" id="UP001061862"/>
    </source>
</evidence>
<dbReference type="RefSeq" id="WP_262167684.1">
    <property type="nucleotide sequence ID" value="NZ_CP104965.1"/>
</dbReference>